<keyword evidence="4" id="KW-1185">Reference proteome</keyword>
<dbReference type="EMBL" id="JABBJJ010000043">
    <property type="protein sequence ID" value="NMO15633.1"/>
    <property type="molecule type" value="Genomic_DNA"/>
</dbReference>
<evidence type="ECO:0000256" key="1">
    <source>
        <dbReference type="ARBA" id="ARBA00022686"/>
    </source>
</evidence>
<comment type="caution">
    <text evidence="3">The sequence shown here is derived from an EMBL/GenBank/DDBJ whole genome shotgun (WGS) entry which is preliminary data.</text>
</comment>
<dbReference type="SUPFAM" id="SSF57850">
    <property type="entry name" value="RING/U-box"/>
    <property type="match status" value="1"/>
</dbReference>
<evidence type="ECO:0000313" key="3">
    <source>
        <dbReference type="EMBL" id="NMO15633.1"/>
    </source>
</evidence>
<dbReference type="PANTHER" id="PTHR32097">
    <property type="entry name" value="CAMP-BINDING PROTEIN 1-RELATED"/>
    <property type="match status" value="1"/>
</dbReference>
<feature type="domain" description="RING-type" evidence="2">
    <location>
        <begin position="131"/>
        <end position="167"/>
    </location>
</feature>
<keyword evidence="1" id="KW-0778">Tellurium resistance</keyword>
<dbReference type="InterPro" id="IPR051324">
    <property type="entry name" value="Stress/Tellurium_Resist"/>
</dbReference>
<evidence type="ECO:0000313" key="4">
    <source>
        <dbReference type="Proteomes" id="UP000518300"/>
    </source>
</evidence>
<sequence length="872" mass="95963">MTSPALDPSGTAGPVAALMLWKTSRVFLPPVPAGSQPSPEGREGVRVLEADLLALGYTLSGPLQDALAALPPTMLAAVGRFVWFELQRTLGGDRPFAAHFLGFPGSVPRDTDSVYRQRMLVLLFQEYEQPCIHCGKVDTVRAIDPCAHVVCTRCFDPSETSVCPICHRRVSPGQPYFQPVTHPSTRGLYVRRHGRTTRLSLGTDLEAAAREMLQRLLSRATVLRPDEMDSVRTLVSAFRLKVLGWLPQRIPVKETLAEVIGLLLRREPEAMGDVLSGAAAHLKTATDVLRVLVAWAGGNPDLTVKVPLKSHPRPLRRAVLELLAGLPPLNLTEDVHRHPGLWKAMAGQLHVFERWSDHPDVALAFATLRGTVLKPETDFGQALLARARALPDAFQLRASEQGFTVRFRSWSAQVEKALELRDMDGLLRLLRQRPGELLRRLDHVTRTALSGADGAARERKLVAALEAVAPRAAPGLLLTVAAHLRRRHAPFARRVFFPKGEATHAWGAADRRPLLPGDMLGQLVGTLERELLVRAEGLPALPQALLDEKLGDLLVPLSEKTASRALVAVPRGSVLELPEGEHLRFFVHWTEPKGESVDLDLSVALYDARWWLVSLCDFTQLRLPQDAAVHSGDVTSGTPPLGGAEFLDVNTPELLKQGVRYAVPVVFSYDGVPFDRMEDAFAGFMVREGPSGPHFDASTVEQRFDLQGSAMISVPLVIDLVERRMRWVDVKVPADGSFHSVRRSRGELAHFGKDTMDYFGTGSRPTLWELACLHAAARTRKVHVRRRDGSVVVLTRAPDEDTGHFLRRVRRLEDARAVPRLELGSAPTFFAGLSDEPSLPEGSEGYALHFRHTDAGQVKRLAAGDLVAALRK</sequence>
<evidence type="ECO:0000259" key="2">
    <source>
        <dbReference type="PROSITE" id="PS50089"/>
    </source>
</evidence>
<dbReference type="Gene3D" id="2.60.60.30">
    <property type="entry name" value="sav2460 like domains"/>
    <property type="match status" value="1"/>
</dbReference>
<dbReference type="GO" id="GO:0046690">
    <property type="term" value="P:response to tellurium ion"/>
    <property type="evidence" value="ECO:0007669"/>
    <property type="project" value="UniProtKB-KW"/>
</dbReference>
<dbReference type="Proteomes" id="UP000518300">
    <property type="component" value="Unassembled WGS sequence"/>
</dbReference>
<name>A0A848LF85_9BACT</name>
<dbReference type="InterPro" id="IPR001841">
    <property type="entry name" value="Znf_RING"/>
</dbReference>
<dbReference type="NCBIfam" id="NF041916">
    <property type="entry name" value="RING_SCO0854"/>
    <property type="match status" value="1"/>
</dbReference>
<organism evidence="3 4">
    <name type="scientific">Pyxidicoccus fallax</name>
    <dbReference type="NCBI Taxonomy" id="394095"/>
    <lineage>
        <taxon>Bacteria</taxon>
        <taxon>Pseudomonadati</taxon>
        <taxon>Myxococcota</taxon>
        <taxon>Myxococcia</taxon>
        <taxon>Myxococcales</taxon>
        <taxon>Cystobacterineae</taxon>
        <taxon>Myxococcaceae</taxon>
        <taxon>Pyxidicoccus</taxon>
    </lineage>
</organism>
<dbReference type="PROSITE" id="PS50089">
    <property type="entry name" value="ZF_RING_2"/>
    <property type="match status" value="1"/>
</dbReference>
<protein>
    <recommendedName>
        <fullName evidence="2">RING-type domain-containing protein</fullName>
    </recommendedName>
</protein>
<proteinExistence type="predicted"/>
<accession>A0A848LF85</accession>
<dbReference type="AlphaFoldDB" id="A0A848LF85"/>
<dbReference type="CDD" id="cd06974">
    <property type="entry name" value="TerD_like"/>
    <property type="match status" value="1"/>
</dbReference>
<dbReference type="PANTHER" id="PTHR32097:SF18">
    <property type="entry name" value="RING-TYPE DOMAIN-CONTAINING PROTEIN"/>
    <property type="match status" value="1"/>
</dbReference>
<dbReference type="InterPro" id="IPR003325">
    <property type="entry name" value="TerD"/>
</dbReference>
<dbReference type="RefSeq" id="WP_169344922.1">
    <property type="nucleotide sequence ID" value="NZ_JABBJJ010000043.1"/>
</dbReference>
<dbReference type="Pfam" id="PF14447">
    <property type="entry name" value="Prok-RING_4"/>
    <property type="match status" value="1"/>
</dbReference>
<gene>
    <name evidence="3" type="ORF">HG543_12330</name>
</gene>
<reference evidence="3 4" key="1">
    <citation type="submission" date="2020-04" db="EMBL/GenBank/DDBJ databases">
        <title>Draft genome of Pyxidicoccus fallax type strain.</title>
        <authorList>
            <person name="Whitworth D.E."/>
        </authorList>
    </citation>
    <scope>NUCLEOTIDE SEQUENCE [LARGE SCALE GENOMIC DNA]</scope>
    <source>
        <strain evidence="3 4">DSM 14698</strain>
    </source>
</reference>